<sequence length="1062" mass="114528">MATTTICGAALSTMAGGALVATVATMLPAVAQAQDYTSGAVVISVDDASGAPVVGAIVTLKSQAQGVTKTLKTGATGSATATGLTPGEYDVTVSASGFDDYTGTASVIVSQSVTYTYALNTTGATQTVVVKGKRVRQDFNKTTSGLSVDLTTLVAQQPIGRNIEAVTLLAPTTVRSDAFGAATIGGGSAAENAYYINGLNITNPDTYVGGAEVPFDFYKTVDVQTSGYAAEFGRATGGIVNATTKSGTNELLFAVHGNFAPNSLRSADWDVTGAPGKYISSDSNSISVEAGGALIKDKLFLYGLYQANDIKSTRATSIDNYYQKAESKDPFYGLKADWYITPQQHLELTYFDTTATTDYIRYNYDPKSDVVGSAITNGKATNKSGGENWVAKYTGNITDWFTISAAYGISKDANDTTPENTKINYAEQYDYVTGQAYRSSTTQPYKTLGVDDTERKFFRIDGDLRFNALGRHHVRFGYDNEDLSMTKVTRLVGDTPVLVRLYGYLNDPANADSTDFAYFASSPDGWYPTGDDQEAGSNSNHFVPRARLLYENLGGKVSGQDSAYYIQDSWDVTSTLNLQIGLRNDTFKQSNLSGEQYLDLKDNWGPRLGFSWKPSEDSAWRFTGSYGQYYIPPAMNLGFRGKDYYFYERFRAPTGGFVPGVTVDSVTGLPTGYGAVSAPAGSYSSLCPTSDIGNAPGNPVSTPGASSCIVYGAGVQEPAEGKAAVGLKATRESEVTLSANYRINDNWTVGATFVDRILERVSEDTDFAPYIVDYCTNVLNVDCAAPYPGNTYGYGGTLPEYHVWNVGDSITFKTFHPLPGQTDVSTITLKDLGFPKPKRDYKALTIDFKRAFDGKWGLQGSYTYSRSYGNYEGTTYTFGGGDTGQTDAGSTQLDDYLGLTDYSTGILPNDRTHQFKVWGSYAITPEFMVGANVNLISPQHLSCMGTYPDLNNAAANYGVASHYCNIVDGQPGVPSPMGKGPKTDWVKQIDLSLRYTFPDSMMASHKLVLRADIFNLLDNKMITGLNTDSDDGVDPTYHNPDYGKPTSYASPRYVRVGFDVSY</sequence>
<dbReference type="EMBL" id="AWGB01000048">
    <property type="protein sequence ID" value="ESQ86911.1"/>
    <property type="molecule type" value="Genomic_DNA"/>
</dbReference>
<evidence type="ECO:0000256" key="6">
    <source>
        <dbReference type="ARBA" id="ARBA00023237"/>
    </source>
</evidence>
<dbReference type="PANTHER" id="PTHR30069">
    <property type="entry name" value="TONB-DEPENDENT OUTER MEMBRANE RECEPTOR"/>
    <property type="match status" value="1"/>
</dbReference>
<evidence type="ECO:0000256" key="3">
    <source>
        <dbReference type="ARBA" id="ARBA00022452"/>
    </source>
</evidence>
<dbReference type="GO" id="GO:0044718">
    <property type="term" value="P:siderophore transmembrane transport"/>
    <property type="evidence" value="ECO:0007669"/>
    <property type="project" value="TreeGrafter"/>
</dbReference>
<accession>V4PFI5</accession>
<dbReference type="Gene3D" id="2.40.170.20">
    <property type="entry name" value="TonB-dependent receptor, beta-barrel domain"/>
    <property type="match status" value="2"/>
</dbReference>
<proteinExistence type="predicted"/>
<feature type="signal peptide" evidence="7">
    <location>
        <begin position="1"/>
        <end position="33"/>
    </location>
</feature>
<dbReference type="AlphaFoldDB" id="V4PFI5"/>
<organism evidence="8 9">
    <name type="scientific">Asticcacaulis benevestitus DSM 16100 = ATCC BAA-896</name>
    <dbReference type="NCBI Taxonomy" id="1121022"/>
    <lineage>
        <taxon>Bacteria</taxon>
        <taxon>Pseudomonadati</taxon>
        <taxon>Pseudomonadota</taxon>
        <taxon>Alphaproteobacteria</taxon>
        <taxon>Caulobacterales</taxon>
        <taxon>Caulobacteraceae</taxon>
        <taxon>Asticcacaulis</taxon>
    </lineage>
</organism>
<dbReference type="GO" id="GO:0015344">
    <property type="term" value="F:siderophore uptake transmembrane transporter activity"/>
    <property type="evidence" value="ECO:0007669"/>
    <property type="project" value="TreeGrafter"/>
</dbReference>
<dbReference type="GO" id="GO:0009279">
    <property type="term" value="C:cell outer membrane"/>
    <property type="evidence" value="ECO:0007669"/>
    <property type="project" value="UniProtKB-SubCell"/>
</dbReference>
<dbReference type="InterPro" id="IPR037066">
    <property type="entry name" value="Plug_dom_sf"/>
</dbReference>
<dbReference type="Gene3D" id="2.170.130.10">
    <property type="entry name" value="TonB-dependent receptor, plug domain"/>
    <property type="match status" value="1"/>
</dbReference>
<dbReference type="SUPFAM" id="SSF56935">
    <property type="entry name" value="Porins"/>
    <property type="match status" value="1"/>
</dbReference>
<evidence type="ECO:0000256" key="5">
    <source>
        <dbReference type="ARBA" id="ARBA00023136"/>
    </source>
</evidence>
<dbReference type="Proteomes" id="UP000017837">
    <property type="component" value="Unassembled WGS sequence"/>
</dbReference>
<keyword evidence="7" id="KW-0732">Signal</keyword>
<evidence type="ECO:0000256" key="7">
    <source>
        <dbReference type="SAM" id="SignalP"/>
    </source>
</evidence>
<gene>
    <name evidence="8" type="ORF">ABENE_17640</name>
</gene>
<dbReference type="Gene3D" id="2.60.40.1120">
    <property type="entry name" value="Carboxypeptidase-like, regulatory domain"/>
    <property type="match status" value="1"/>
</dbReference>
<evidence type="ECO:0000256" key="4">
    <source>
        <dbReference type="ARBA" id="ARBA00022692"/>
    </source>
</evidence>
<keyword evidence="5" id="KW-0472">Membrane</keyword>
<dbReference type="PATRIC" id="fig|1121022.4.peg.3605"/>
<keyword evidence="9" id="KW-1185">Reference proteome</keyword>
<name>V4PFI5_9CAUL</name>
<reference evidence="8 9" key="1">
    <citation type="journal article" date="2014" name="Nature">
        <title>Sequential evolution of bacterial morphology by co-option of a developmental regulator.</title>
        <authorList>
            <person name="Jiang C."/>
            <person name="Brown P.J."/>
            <person name="Ducret A."/>
            <person name="Brun Y.V."/>
        </authorList>
    </citation>
    <scope>NUCLEOTIDE SEQUENCE [LARGE SCALE GENOMIC DNA]</scope>
    <source>
        <strain evidence="8 9">DSM 16100</strain>
    </source>
</reference>
<keyword evidence="6" id="KW-0998">Cell outer membrane</keyword>
<dbReference type="SUPFAM" id="SSF49478">
    <property type="entry name" value="Cna protein B-type domain"/>
    <property type="match status" value="1"/>
</dbReference>
<evidence type="ECO:0000313" key="9">
    <source>
        <dbReference type="Proteomes" id="UP000017837"/>
    </source>
</evidence>
<dbReference type="Pfam" id="PF13620">
    <property type="entry name" value="CarboxypepD_reg"/>
    <property type="match status" value="1"/>
</dbReference>
<dbReference type="STRING" id="1121022.GCA_000376105_02140"/>
<protein>
    <submittedName>
        <fullName evidence="8">Uncharacterized protein</fullName>
    </submittedName>
</protein>
<dbReference type="eggNOG" id="COG1629">
    <property type="taxonomic scope" value="Bacteria"/>
</dbReference>
<comment type="caution">
    <text evidence="8">The sequence shown here is derived from an EMBL/GenBank/DDBJ whole genome shotgun (WGS) entry which is preliminary data.</text>
</comment>
<keyword evidence="3" id="KW-1134">Transmembrane beta strand</keyword>
<comment type="subcellular location">
    <subcellularLocation>
        <location evidence="1">Cell outer membrane</location>
        <topology evidence="1">Multi-pass membrane protein</topology>
    </subcellularLocation>
</comment>
<feature type="chain" id="PRO_5004723690" evidence="7">
    <location>
        <begin position="34"/>
        <end position="1062"/>
    </location>
</feature>
<dbReference type="PANTHER" id="PTHR30069:SF46">
    <property type="entry name" value="OAR PROTEIN"/>
    <property type="match status" value="1"/>
</dbReference>
<keyword evidence="2" id="KW-0813">Transport</keyword>
<evidence type="ECO:0000256" key="2">
    <source>
        <dbReference type="ARBA" id="ARBA00022448"/>
    </source>
</evidence>
<dbReference type="InterPro" id="IPR039426">
    <property type="entry name" value="TonB-dep_rcpt-like"/>
</dbReference>
<evidence type="ECO:0000313" key="8">
    <source>
        <dbReference type="EMBL" id="ESQ86911.1"/>
    </source>
</evidence>
<keyword evidence="4" id="KW-0812">Transmembrane</keyword>
<evidence type="ECO:0000256" key="1">
    <source>
        <dbReference type="ARBA" id="ARBA00004571"/>
    </source>
</evidence>
<dbReference type="InterPro" id="IPR036942">
    <property type="entry name" value="Beta-barrel_TonB_sf"/>
</dbReference>